<protein>
    <submittedName>
        <fullName evidence="1">Uncharacterized protein</fullName>
    </submittedName>
</protein>
<sequence>MSESDRDLIPPPPLVRAKLARAVREARRLRSLLRLSEKAELDRQFCDELIHATKSHEGRRIVDGRGVAR</sequence>
<dbReference type="RefSeq" id="WP_145269305.1">
    <property type="nucleotide sequence ID" value="NZ_CP036426.1"/>
</dbReference>
<dbReference type="AlphaFoldDB" id="A0A518H0T6"/>
<organism evidence="1 2">
    <name type="scientific">Tautonia plasticadhaerens</name>
    <dbReference type="NCBI Taxonomy" id="2527974"/>
    <lineage>
        <taxon>Bacteria</taxon>
        <taxon>Pseudomonadati</taxon>
        <taxon>Planctomycetota</taxon>
        <taxon>Planctomycetia</taxon>
        <taxon>Isosphaerales</taxon>
        <taxon>Isosphaeraceae</taxon>
        <taxon>Tautonia</taxon>
    </lineage>
</organism>
<gene>
    <name evidence="1" type="ORF">ElP_23210</name>
</gene>
<keyword evidence="2" id="KW-1185">Reference proteome</keyword>
<accession>A0A518H0T6</accession>
<evidence type="ECO:0000313" key="2">
    <source>
        <dbReference type="Proteomes" id="UP000317835"/>
    </source>
</evidence>
<dbReference type="Proteomes" id="UP000317835">
    <property type="component" value="Chromosome"/>
</dbReference>
<dbReference type="EMBL" id="CP036426">
    <property type="protein sequence ID" value="QDV34433.1"/>
    <property type="molecule type" value="Genomic_DNA"/>
</dbReference>
<proteinExistence type="predicted"/>
<name>A0A518H0T6_9BACT</name>
<reference evidence="1 2" key="1">
    <citation type="submission" date="2019-02" db="EMBL/GenBank/DDBJ databases">
        <title>Deep-cultivation of Planctomycetes and their phenomic and genomic characterization uncovers novel biology.</title>
        <authorList>
            <person name="Wiegand S."/>
            <person name="Jogler M."/>
            <person name="Boedeker C."/>
            <person name="Pinto D."/>
            <person name="Vollmers J."/>
            <person name="Rivas-Marin E."/>
            <person name="Kohn T."/>
            <person name="Peeters S.H."/>
            <person name="Heuer A."/>
            <person name="Rast P."/>
            <person name="Oberbeckmann S."/>
            <person name="Bunk B."/>
            <person name="Jeske O."/>
            <person name="Meyerdierks A."/>
            <person name="Storesund J.E."/>
            <person name="Kallscheuer N."/>
            <person name="Luecker S."/>
            <person name="Lage O.M."/>
            <person name="Pohl T."/>
            <person name="Merkel B.J."/>
            <person name="Hornburger P."/>
            <person name="Mueller R.-W."/>
            <person name="Bruemmer F."/>
            <person name="Labrenz M."/>
            <person name="Spormann A.M."/>
            <person name="Op den Camp H."/>
            <person name="Overmann J."/>
            <person name="Amann R."/>
            <person name="Jetten M.S.M."/>
            <person name="Mascher T."/>
            <person name="Medema M.H."/>
            <person name="Devos D.P."/>
            <person name="Kaster A.-K."/>
            <person name="Ovreas L."/>
            <person name="Rohde M."/>
            <person name="Galperin M.Y."/>
            <person name="Jogler C."/>
        </authorList>
    </citation>
    <scope>NUCLEOTIDE SEQUENCE [LARGE SCALE GENOMIC DNA]</scope>
    <source>
        <strain evidence="1 2">ElP</strain>
    </source>
</reference>
<evidence type="ECO:0000313" key="1">
    <source>
        <dbReference type="EMBL" id="QDV34433.1"/>
    </source>
</evidence>
<dbReference type="KEGG" id="tpla:ElP_23210"/>